<dbReference type="PANTHER" id="PTHR43591">
    <property type="entry name" value="METHYLTRANSFERASE"/>
    <property type="match status" value="1"/>
</dbReference>
<dbReference type="InterPro" id="IPR029063">
    <property type="entry name" value="SAM-dependent_MTases_sf"/>
</dbReference>
<evidence type="ECO:0000313" key="2">
    <source>
        <dbReference type="EMBL" id="APS00762.1"/>
    </source>
</evidence>
<dbReference type="Pfam" id="PF08241">
    <property type="entry name" value="Methyltransf_11"/>
    <property type="match status" value="1"/>
</dbReference>
<keyword evidence="3" id="KW-1185">Reference proteome</keyword>
<gene>
    <name evidence="2" type="ORF">BCY86_08775</name>
</gene>
<name>A0A1L6MZ13_9BACT</name>
<dbReference type="InterPro" id="IPR013216">
    <property type="entry name" value="Methyltransf_11"/>
</dbReference>
<dbReference type="Gene3D" id="3.40.50.150">
    <property type="entry name" value="Vaccinia Virus protein VP39"/>
    <property type="match status" value="1"/>
</dbReference>
<organism evidence="2 3">
    <name type="scientific">Pajaroellobacter abortibovis</name>
    <dbReference type="NCBI Taxonomy" id="1882918"/>
    <lineage>
        <taxon>Bacteria</taxon>
        <taxon>Pseudomonadati</taxon>
        <taxon>Myxococcota</taxon>
        <taxon>Polyangia</taxon>
        <taxon>Polyangiales</taxon>
        <taxon>Polyangiaceae</taxon>
    </lineage>
</organism>
<dbReference type="Proteomes" id="UP000185544">
    <property type="component" value="Chromosome"/>
</dbReference>
<dbReference type="EMBL" id="CP016908">
    <property type="protein sequence ID" value="APS00762.1"/>
    <property type="molecule type" value="Genomic_DNA"/>
</dbReference>
<accession>A0A1L6MZ13</accession>
<dbReference type="RefSeq" id="WP_075277431.1">
    <property type="nucleotide sequence ID" value="NZ_CP016908.1"/>
</dbReference>
<proteinExistence type="predicted"/>
<evidence type="ECO:0000259" key="1">
    <source>
        <dbReference type="Pfam" id="PF08241"/>
    </source>
</evidence>
<dbReference type="GO" id="GO:0008757">
    <property type="term" value="F:S-adenosylmethionine-dependent methyltransferase activity"/>
    <property type="evidence" value="ECO:0007669"/>
    <property type="project" value="InterPro"/>
</dbReference>
<dbReference type="AlphaFoldDB" id="A0A1L6MZ13"/>
<dbReference type="SUPFAM" id="SSF53335">
    <property type="entry name" value="S-adenosyl-L-methionine-dependent methyltransferases"/>
    <property type="match status" value="1"/>
</dbReference>
<dbReference type="OrthoDB" id="9789575at2"/>
<feature type="domain" description="Methyltransferase type 11" evidence="1">
    <location>
        <begin position="66"/>
        <end position="156"/>
    </location>
</feature>
<sequence>MNSQKKNQNLIHLQPDEFKVVHGFGEEWTRFDQSDQELENELQTIFNHYFSIFPWDDIPPNAVGFDFGCGSGRWAKLAAPRVRKLHCIDASEACLVASQAALKEYPNCQFHLGSIHNLPLEDESMDFGYSLGVLHHLAEPIKGLETCVRKLKPGAPMLIYLYYALENRPMWFRKLWMLTDIGRKLISSLPPKVRFLCCDLIAATVYFPLSRSAAFLENTGVNVHNIPLAAYRDKSFYTMRTDSLDRFGTRIEKRFTKDQIQAIMEHVGLVDIAFSESLYWSAIGYKVPRPQKEDTQVDSINYEN</sequence>
<dbReference type="KEGG" id="pabo:BCY86_08775"/>
<protein>
    <recommendedName>
        <fullName evidence="1">Methyltransferase type 11 domain-containing protein</fullName>
    </recommendedName>
</protein>
<dbReference type="CDD" id="cd02440">
    <property type="entry name" value="AdoMet_MTases"/>
    <property type="match status" value="1"/>
</dbReference>
<evidence type="ECO:0000313" key="3">
    <source>
        <dbReference type="Proteomes" id="UP000185544"/>
    </source>
</evidence>
<dbReference type="STRING" id="1882918.BCY86_08775"/>
<reference evidence="2 3" key="1">
    <citation type="submission" date="2016-08" db="EMBL/GenBank/DDBJ databases">
        <title>Identification and validation of antigenic proteins from Pajaroellobacter abortibovis using de-novo genome sequence assembly and reverse vaccinology.</title>
        <authorList>
            <person name="Welly B.T."/>
            <person name="Miller M.R."/>
            <person name="Stott J.L."/>
            <person name="Blanchard M.T."/>
            <person name="Islas-Trejo A.D."/>
            <person name="O'Rourke S.M."/>
            <person name="Young A.E."/>
            <person name="Medrano J.F."/>
            <person name="Van Eenennaam A.L."/>
        </authorList>
    </citation>
    <scope>NUCLEOTIDE SEQUENCE [LARGE SCALE GENOMIC DNA]</scope>
    <source>
        <strain evidence="2 3">BTF92-0548A/99-0131</strain>
    </source>
</reference>